<feature type="domain" description="SSD" evidence="7">
    <location>
        <begin position="535"/>
        <end position="682"/>
    </location>
</feature>
<keyword evidence="3 6" id="KW-0812">Transmembrane</keyword>
<feature type="transmembrane region" description="Helical" evidence="6">
    <location>
        <begin position="199"/>
        <end position="219"/>
    </location>
</feature>
<name>A0A6A8MAA1_9FIRM</name>
<dbReference type="PANTHER" id="PTHR33406:SF13">
    <property type="entry name" value="MEMBRANE PROTEIN YDFJ"/>
    <property type="match status" value="1"/>
</dbReference>
<evidence type="ECO:0000256" key="1">
    <source>
        <dbReference type="ARBA" id="ARBA00004651"/>
    </source>
</evidence>
<dbReference type="InterPro" id="IPR050545">
    <property type="entry name" value="Mycobact_MmpL"/>
</dbReference>
<organism evidence="8">
    <name type="scientific">Baileyella intestinalis</name>
    <dbReference type="NCBI Taxonomy" id="2606709"/>
    <lineage>
        <taxon>Bacteria</taxon>
        <taxon>Bacillati</taxon>
        <taxon>Bacillota</taxon>
        <taxon>Clostridia</taxon>
        <taxon>Peptostreptococcales</taxon>
        <taxon>Anaerovoracaceae</taxon>
        <taxon>Baileyella</taxon>
    </lineage>
</organism>
<accession>A0A6A8MAA1</accession>
<proteinExistence type="predicted"/>
<dbReference type="EMBL" id="VUNB01000003">
    <property type="protein sequence ID" value="MST68764.1"/>
    <property type="molecule type" value="Genomic_DNA"/>
</dbReference>
<dbReference type="GO" id="GO:0005886">
    <property type="term" value="C:plasma membrane"/>
    <property type="evidence" value="ECO:0007669"/>
    <property type="project" value="UniProtKB-SubCell"/>
</dbReference>
<dbReference type="RefSeq" id="WP_154572236.1">
    <property type="nucleotide sequence ID" value="NZ_VUNB01000003.1"/>
</dbReference>
<evidence type="ECO:0000256" key="5">
    <source>
        <dbReference type="ARBA" id="ARBA00023136"/>
    </source>
</evidence>
<feature type="transmembrane region" description="Helical" evidence="6">
    <location>
        <begin position="12"/>
        <end position="31"/>
    </location>
</feature>
<keyword evidence="2" id="KW-1003">Cell membrane</keyword>
<evidence type="ECO:0000313" key="8">
    <source>
        <dbReference type="EMBL" id="MST68764.1"/>
    </source>
</evidence>
<comment type="caution">
    <text evidence="8">The sequence shown here is derived from an EMBL/GenBank/DDBJ whole genome shotgun (WGS) entry which is preliminary data.</text>
</comment>
<feature type="transmembrane region" description="Helical" evidence="6">
    <location>
        <begin position="529"/>
        <end position="548"/>
    </location>
</feature>
<keyword evidence="5 6" id="KW-0472">Membrane</keyword>
<dbReference type="PANTHER" id="PTHR33406">
    <property type="entry name" value="MEMBRANE PROTEIN MJ1562-RELATED"/>
    <property type="match status" value="1"/>
</dbReference>
<evidence type="ECO:0000256" key="6">
    <source>
        <dbReference type="SAM" id="Phobius"/>
    </source>
</evidence>
<evidence type="ECO:0000256" key="3">
    <source>
        <dbReference type="ARBA" id="ARBA00022692"/>
    </source>
</evidence>
<dbReference type="Pfam" id="PF03176">
    <property type="entry name" value="MMPL"/>
    <property type="match status" value="2"/>
</dbReference>
<feature type="transmembrane region" description="Helical" evidence="6">
    <location>
        <begin position="225"/>
        <end position="246"/>
    </location>
</feature>
<dbReference type="Gene3D" id="1.20.1640.10">
    <property type="entry name" value="Multidrug efflux transporter AcrB transmembrane domain"/>
    <property type="match status" value="2"/>
</dbReference>
<evidence type="ECO:0000256" key="2">
    <source>
        <dbReference type="ARBA" id="ARBA00022475"/>
    </source>
</evidence>
<reference evidence="8" key="1">
    <citation type="submission" date="2019-09" db="EMBL/GenBank/DDBJ databases">
        <title>In-depth cultivation of the pig gut microbiome towards novel bacterial diversity and tailored functional studies.</title>
        <authorList>
            <person name="Wylensek D."/>
            <person name="Hitch T.C.A."/>
            <person name="Clavel T."/>
        </authorList>
    </citation>
    <scope>NUCLEOTIDE SEQUENCE</scope>
    <source>
        <strain evidence="8">RF-744-FAT-WT-3</strain>
    </source>
</reference>
<feature type="transmembrane region" description="Helical" evidence="6">
    <location>
        <begin position="302"/>
        <end position="327"/>
    </location>
</feature>
<dbReference type="PROSITE" id="PS50156">
    <property type="entry name" value="SSD"/>
    <property type="match status" value="1"/>
</dbReference>
<dbReference type="SUPFAM" id="SSF82866">
    <property type="entry name" value="Multidrug efflux transporter AcrB transmembrane domain"/>
    <property type="match status" value="2"/>
</dbReference>
<feature type="transmembrane region" description="Helical" evidence="6">
    <location>
        <begin position="581"/>
        <end position="601"/>
    </location>
</feature>
<evidence type="ECO:0000256" key="4">
    <source>
        <dbReference type="ARBA" id="ARBA00022989"/>
    </source>
</evidence>
<dbReference type="AlphaFoldDB" id="A0A6A8MAA1"/>
<comment type="subcellular location">
    <subcellularLocation>
        <location evidence="1">Cell membrane</location>
        <topology evidence="1">Multi-pass membrane protein</topology>
    </subcellularLocation>
</comment>
<feature type="transmembrane region" description="Helical" evidence="6">
    <location>
        <begin position="274"/>
        <end position="296"/>
    </location>
</feature>
<gene>
    <name evidence="8" type="ORF">FYJ66_04060</name>
</gene>
<protein>
    <submittedName>
        <fullName evidence="8">MMPL family transporter</fullName>
    </submittedName>
</protein>
<keyword evidence="4 6" id="KW-1133">Transmembrane helix</keyword>
<evidence type="ECO:0000259" key="7">
    <source>
        <dbReference type="PROSITE" id="PS50156"/>
    </source>
</evidence>
<feature type="transmembrane region" description="Helical" evidence="6">
    <location>
        <begin position="660"/>
        <end position="683"/>
    </location>
</feature>
<dbReference type="InterPro" id="IPR004869">
    <property type="entry name" value="MMPL_dom"/>
</dbReference>
<feature type="transmembrane region" description="Helical" evidence="6">
    <location>
        <begin position="622"/>
        <end position="648"/>
    </location>
</feature>
<dbReference type="InterPro" id="IPR000731">
    <property type="entry name" value="SSD"/>
</dbReference>
<sequence>MNLGQKVVKHRRIILIVAVILLIPAVIGMRATRINYDMLTYLPDDIETMKGQEMLQKDFGKGGFSLVVVENMKTSDVSKLKSDIEKVKHVDSVVSLEDVLDPTIPQEMLPTEIRNNIHNKDASMLVVFFKTSTSDDRTLEAIDQIRGLAKKDVYVSGLSSLVSDLKTLCQQEEPKYVGIAVLLSLAAMMLLLDSYAAPFIFLLSIGMAILYNMGTNVFFGEISYITKAIAAVLQLGVTMDYSIFLWHSYAEKLEKLGGDEHRLDAMEEAINDTLTAVTGSSITTIAGFLALCFMTYKMGMDLGIVMAKGCALGVIASVTILPCMILASGNILNKTVHRSLIPDCSKLAHGLTSRYGIYIAIFILLVVPAVHGYNNENIVYDFSKMLASNSKQLDLGDDSFMVANDKLEKDFNIGTTHLIIADSSMSPKDGRAMSDEIKKVDGVDNVLGMDSFLGTSIPRQMLPDQITNSLTAKGHQLIMVNSKYKVSTDECNKQVDQLKSITKKYDKGAKVIGEAAATKDLIQITNKDFKVVSLISIAAVFVIILLVLKSASLPFILVAAIEFAIYVNLGIPGYTGLELPFIVPVCISTIQLGSTVDYAILMSTRYKQERMSGKTKRDAIQIATATSIPSVMVSALGFFTATFGVSIYSNIGIISTFCQLMARGAIISMLTVILLLPSLLMALDKVICKTTKGLKEVYAREHGNSGSEAAAQ</sequence>
<feature type="transmembrane region" description="Helical" evidence="6">
    <location>
        <begin position="355"/>
        <end position="373"/>
    </location>
</feature>